<sequence>MAWFHFCTANHNKVGRSTLVDMADWFQAGLIELGHRVTFSDTCVERSAINLFWEYFEPGMAEVLLSSGVDYGIIATELPDGKGFNWREDEGWTSRFNCFVQVARQAKFIWTMIESSVPFYAQFCPASFIELGFSERLIPVGLNTHPSIDFCFFGLRTPYREQVVKEIERHANVVWPQKLLSPTGIAELIANSRVGLNFKQSDRWPIPSPTRLGRLMMAQRAVAAEHVPVFTRQGNIAGVCPETIPFHEYALRILNEGWKEKAECVYERYRTEMPMALIMEQVLDCTISQYTTCSVTGSIKMRLYPPKLIGEDENWNFFAWSDGYFSLRKSLGAIDIRLGGPVLQSLYGVDNVLCATDLPDLYRQSERG</sequence>
<accession>A0ABU3XRC2</accession>
<dbReference type="RefSeq" id="WP_279861773.1">
    <property type="nucleotide sequence ID" value="NZ_CP133395.1"/>
</dbReference>
<reference evidence="1 2" key="1">
    <citation type="submission" date="2023-10" db="EMBL/GenBank/DDBJ databases">
        <title>Pseudomonas otitidis isolated from a paediatric patient with cystic fibrosis in Chile.</title>
        <authorList>
            <person name="Amsteins-Romero L."/>
            <person name="Opazo-Capurro A."/>
            <person name="Matus-Kohler M."/>
            <person name="Gonzalez-Rocha G."/>
        </authorList>
    </citation>
    <scope>NUCLEOTIDE SEQUENCE [LARGE SCALE GENOMIC DNA]</scope>
    <source>
        <strain evidence="1 2">P-714</strain>
    </source>
</reference>
<protein>
    <submittedName>
        <fullName evidence="1">Uncharacterized protein</fullName>
    </submittedName>
</protein>
<comment type="caution">
    <text evidence="1">The sequence shown here is derived from an EMBL/GenBank/DDBJ whole genome shotgun (WGS) entry which is preliminary data.</text>
</comment>
<evidence type="ECO:0000313" key="2">
    <source>
        <dbReference type="Proteomes" id="UP001273935"/>
    </source>
</evidence>
<proteinExistence type="predicted"/>
<dbReference type="EMBL" id="JAWJUL010000044">
    <property type="protein sequence ID" value="MDV3440360.1"/>
    <property type="molecule type" value="Genomic_DNA"/>
</dbReference>
<keyword evidence="2" id="KW-1185">Reference proteome</keyword>
<dbReference type="Proteomes" id="UP001273935">
    <property type="component" value="Unassembled WGS sequence"/>
</dbReference>
<name>A0ABU3XRC2_9GAMM</name>
<evidence type="ECO:0000313" key="1">
    <source>
        <dbReference type="EMBL" id="MDV3440360.1"/>
    </source>
</evidence>
<gene>
    <name evidence="1" type="ORF">R0G64_13070</name>
</gene>
<organism evidence="1 2">
    <name type="scientific">Metapseudomonas otitidis</name>
    <dbReference type="NCBI Taxonomy" id="319939"/>
    <lineage>
        <taxon>Bacteria</taxon>
        <taxon>Pseudomonadati</taxon>
        <taxon>Pseudomonadota</taxon>
        <taxon>Gammaproteobacteria</taxon>
        <taxon>Pseudomonadales</taxon>
        <taxon>Pseudomonadaceae</taxon>
        <taxon>Metapseudomonas</taxon>
    </lineage>
</organism>